<dbReference type="Proteomes" id="UP000278398">
    <property type="component" value="Unassembled WGS sequence"/>
</dbReference>
<dbReference type="RefSeq" id="WP_126697598.1">
    <property type="nucleotide sequence ID" value="NZ_RWKW01000002.1"/>
</dbReference>
<evidence type="ECO:0000256" key="1">
    <source>
        <dbReference type="SAM" id="MobiDB-lite"/>
    </source>
</evidence>
<dbReference type="AlphaFoldDB" id="A0A429Z3Y4"/>
<feature type="compositionally biased region" description="Low complexity" evidence="1">
    <location>
        <begin position="134"/>
        <end position="147"/>
    </location>
</feature>
<evidence type="ECO:0000313" key="3">
    <source>
        <dbReference type="Proteomes" id="UP000278398"/>
    </source>
</evidence>
<sequence length="202" mass="21821">MGKGGYLGGSTVVGGFGWSSVDPAAVGQWQKEGKQEKRPGTPVVHTRRKGQKRPASFDTLRITYLGAVIDAALRAQLAPPFPRAAQEELEKAVQKAGGASEWARAQPEFKAMYEKKQRKLASKSPSTIPQGVVSPRKPAKPAAPSRRIIGDTGKQSVFPRDALCAERARLSAAIMDAESEISRCRKLIAGIDAKLEAMTKRR</sequence>
<dbReference type="EMBL" id="RWKW01000002">
    <property type="protein sequence ID" value="RST88324.1"/>
    <property type="molecule type" value="Genomic_DNA"/>
</dbReference>
<protein>
    <submittedName>
        <fullName evidence="2">Uncharacterized protein</fullName>
    </submittedName>
</protein>
<organism evidence="2 3">
    <name type="scientific">Aquibium carbonis</name>
    <dbReference type="NCBI Taxonomy" id="2495581"/>
    <lineage>
        <taxon>Bacteria</taxon>
        <taxon>Pseudomonadati</taxon>
        <taxon>Pseudomonadota</taxon>
        <taxon>Alphaproteobacteria</taxon>
        <taxon>Hyphomicrobiales</taxon>
        <taxon>Phyllobacteriaceae</taxon>
        <taxon>Aquibium</taxon>
    </lineage>
</organism>
<proteinExistence type="predicted"/>
<name>A0A429Z3Y4_9HYPH</name>
<comment type="caution">
    <text evidence="2">The sequence shown here is derived from an EMBL/GenBank/DDBJ whole genome shotgun (WGS) entry which is preliminary data.</text>
</comment>
<evidence type="ECO:0000313" key="2">
    <source>
        <dbReference type="EMBL" id="RST88324.1"/>
    </source>
</evidence>
<reference evidence="2 3" key="1">
    <citation type="submission" date="2018-12" db="EMBL/GenBank/DDBJ databases">
        <title>Mesorhizobium carbonis sp. nov., isolated from coal mine water.</title>
        <authorList>
            <person name="Xin W."/>
            <person name="Xu Z."/>
            <person name="Xiang F."/>
            <person name="Zhang J."/>
            <person name="Xi L."/>
            <person name="Liu J."/>
        </authorList>
    </citation>
    <scope>NUCLEOTIDE SEQUENCE [LARGE SCALE GENOMIC DNA]</scope>
    <source>
        <strain evidence="2 3">B2.3</strain>
    </source>
</reference>
<keyword evidence="3" id="KW-1185">Reference proteome</keyword>
<gene>
    <name evidence="2" type="ORF">EJC49_01090</name>
</gene>
<accession>A0A429Z3Y4</accession>
<feature type="region of interest" description="Disordered" evidence="1">
    <location>
        <begin position="119"/>
        <end position="147"/>
    </location>
</feature>
<feature type="region of interest" description="Disordered" evidence="1">
    <location>
        <begin position="26"/>
        <end position="55"/>
    </location>
</feature>